<dbReference type="AlphaFoldDB" id="A0AAU9MZ59"/>
<accession>A0AAU9MZ59</accession>
<dbReference type="EMBL" id="CAKMRJ010003334">
    <property type="protein sequence ID" value="CAH1431339.1"/>
    <property type="molecule type" value="Genomic_DNA"/>
</dbReference>
<dbReference type="EC" id="2.8.2.-" evidence="3"/>
<dbReference type="SUPFAM" id="SSF52540">
    <property type="entry name" value="P-loop containing nucleoside triphosphate hydrolases"/>
    <property type="match status" value="1"/>
</dbReference>
<evidence type="ECO:0000313" key="5">
    <source>
        <dbReference type="EMBL" id="CAH1431339.1"/>
    </source>
</evidence>
<comment type="similarity">
    <text evidence="1 3">Belongs to the sulfotransferase 1 family.</text>
</comment>
<protein>
    <recommendedName>
        <fullName evidence="3">Sulfotransferase</fullName>
        <ecNumber evidence="3">2.8.2.-</ecNumber>
    </recommendedName>
</protein>
<dbReference type="Gene3D" id="3.40.50.300">
    <property type="entry name" value="P-loop containing nucleotide triphosphate hydrolases"/>
    <property type="match status" value="1"/>
</dbReference>
<dbReference type="InterPro" id="IPR000863">
    <property type="entry name" value="Sulfotransferase_dom"/>
</dbReference>
<organism evidence="5 6">
    <name type="scientific">Lactuca virosa</name>
    <dbReference type="NCBI Taxonomy" id="75947"/>
    <lineage>
        <taxon>Eukaryota</taxon>
        <taxon>Viridiplantae</taxon>
        <taxon>Streptophyta</taxon>
        <taxon>Embryophyta</taxon>
        <taxon>Tracheophyta</taxon>
        <taxon>Spermatophyta</taxon>
        <taxon>Magnoliopsida</taxon>
        <taxon>eudicotyledons</taxon>
        <taxon>Gunneridae</taxon>
        <taxon>Pentapetalae</taxon>
        <taxon>asterids</taxon>
        <taxon>campanulids</taxon>
        <taxon>Asterales</taxon>
        <taxon>Asteraceae</taxon>
        <taxon>Cichorioideae</taxon>
        <taxon>Cichorieae</taxon>
        <taxon>Lactucinae</taxon>
        <taxon>Lactuca</taxon>
    </lineage>
</organism>
<dbReference type="GO" id="GO:0008146">
    <property type="term" value="F:sulfotransferase activity"/>
    <property type="evidence" value="ECO:0007669"/>
    <property type="project" value="InterPro"/>
</dbReference>
<evidence type="ECO:0000259" key="4">
    <source>
        <dbReference type="Pfam" id="PF00685"/>
    </source>
</evidence>
<feature type="domain" description="Sulfotransferase" evidence="4">
    <location>
        <begin position="72"/>
        <end position="284"/>
    </location>
</feature>
<dbReference type="PANTHER" id="PTHR11783">
    <property type="entry name" value="SULFOTRANSFERASE SULT"/>
    <property type="match status" value="1"/>
</dbReference>
<evidence type="ECO:0000256" key="2">
    <source>
        <dbReference type="ARBA" id="ARBA00022679"/>
    </source>
</evidence>
<keyword evidence="2 3" id="KW-0808">Transferase</keyword>
<proteinExistence type="inferred from homology"/>
<gene>
    <name evidence="5" type="ORF">LVIROSA_LOCUS18058</name>
</gene>
<evidence type="ECO:0000313" key="6">
    <source>
        <dbReference type="Proteomes" id="UP001157418"/>
    </source>
</evidence>
<name>A0AAU9MZ59_9ASTR</name>
<evidence type="ECO:0000256" key="1">
    <source>
        <dbReference type="ARBA" id="ARBA00005771"/>
    </source>
</evidence>
<evidence type="ECO:0000256" key="3">
    <source>
        <dbReference type="RuleBase" id="RU361155"/>
    </source>
</evidence>
<dbReference type="Proteomes" id="UP001157418">
    <property type="component" value="Unassembled WGS sequence"/>
</dbReference>
<keyword evidence="6" id="KW-1185">Reference proteome</keyword>
<reference evidence="5 6" key="1">
    <citation type="submission" date="2022-01" db="EMBL/GenBank/DDBJ databases">
        <authorList>
            <person name="Xiong W."/>
            <person name="Schranz E."/>
        </authorList>
    </citation>
    <scope>NUCLEOTIDE SEQUENCE [LARGE SCALE GENOMIC DNA]</scope>
</reference>
<sequence length="307" mass="35883">MDISSDESSTSIYQNSQYHEKISRKFEEITSTASKNSEWATFRDLYQYQGFWYYEGFLQRILQAQEQFKAQPTDIILCTTPDSDALRLQTLAFAIMNRTTTSSLESGNPLQPKIPCLEMDLFPMHKDLEISFNPKLPLFTTHIPYTSLPKSIIDSKCKIVYMCRNPKDVLVSQWRNIGTTDLDRIPLNQAYRSFCKGVSNYGSFWDHVLGYWEATMKWPDRVLFLTNEKLETETSFNVRRLAQFLGRPFSLDEERRGVVRKISMKKTKEIQRNKDVEDQMDYLSKEMKDHIDQITKNRFKGPGLIIG</sequence>
<dbReference type="InterPro" id="IPR027417">
    <property type="entry name" value="P-loop_NTPase"/>
</dbReference>
<dbReference type="Pfam" id="PF00685">
    <property type="entry name" value="Sulfotransfer_1"/>
    <property type="match status" value="1"/>
</dbReference>
<comment type="caution">
    <text evidence="5">The sequence shown here is derived from an EMBL/GenBank/DDBJ whole genome shotgun (WGS) entry which is preliminary data.</text>
</comment>